<feature type="transmembrane region" description="Helical" evidence="1">
    <location>
        <begin position="7"/>
        <end position="25"/>
    </location>
</feature>
<gene>
    <name evidence="2" type="ORF">SAMN05660461_3532</name>
</gene>
<keyword evidence="1" id="KW-0812">Transmembrane</keyword>
<keyword evidence="3" id="KW-1185">Reference proteome</keyword>
<feature type="transmembrane region" description="Helical" evidence="1">
    <location>
        <begin position="127"/>
        <end position="147"/>
    </location>
</feature>
<dbReference type="EMBL" id="FUZZ01000002">
    <property type="protein sequence ID" value="SKD06720.1"/>
    <property type="molecule type" value="Genomic_DNA"/>
</dbReference>
<accession>A0A1T5P1V8</accession>
<sequence>MQDIFNTRELALFTWIIPFFLWIMMKSSNRRMLFDMVILAIGRSFWVIYGLMIVYVMAVIGIMSKIGIWDAGQIKNTIFWFISAGLVSLYSINKIREDKGYYVDAIKDVFKFTAFVEFLIGFHTFNYWIEIFILPVVTFLVLLAVFAKRDRKNTLVAKFANGLLSIIGLFLIIYALYWIIAHFESFASKGTLSDFLVPSLLSLFFLPFVFLLSVYVSYEMAFVGLRVALQDSGLYSFAKKMAIFHFKFRVKDFVRWKNSLFIHTIQTKEELILSLKKMKELNKIEANPPNVDISMGWSPYKAKDLLKEGGVETGFYNDCGDGEWQAASNLIYLNDNEIISSCISYYVMGSNEVANQLKLMLAVHYPESAMVAHKRMLDLAELLHREAMGSNLPEELKRSIRIGLNFTLSDGNRKISVSRQAWEEHKLGGYHLISILEVDSP</sequence>
<evidence type="ECO:0000313" key="2">
    <source>
        <dbReference type="EMBL" id="SKD06720.1"/>
    </source>
</evidence>
<feature type="transmembrane region" description="Helical" evidence="1">
    <location>
        <begin position="37"/>
        <end position="62"/>
    </location>
</feature>
<dbReference type="RefSeq" id="WP_079470795.1">
    <property type="nucleotide sequence ID" value="NZ_FUZZ01000002.1"/>
</dbReference>
<reference evidence="2 3" key="1">
    <citation type="submission" date="2017-02" db="EMBL/GenBank/DDBJ databases">
        <authorList>
            <person name="Peterson S.W."/>
        </authorList>
    </citation>
    <scope>NUCLEOTIDE SEQUENCE [LARGE SCALE GENOMIC DNA]</scope>
    <source>
        <strain evidence="2 3">DSM 18108</strain>
    </source>
</reference>
<evidence type="ECO:0000256" key="1">
    <source>
        <dbReference type="SAM" id="Phobius"/>
    </source>
</evidence>
<keyword evidence="1" id="KW-0472">Membrane</keyword>
<evidence type="ECO:0000313" key="3">
    <source>
        <dbReference type="Proteomes" id="UP000190166"/>
    </source>
</evidence>
<protein>
    <submittedName>
        <fullName evidence="2">Uncharacterized protein</fullName>
    </submittedName>
</protein>
<feature type="transmembrane region" description="Helical" evidence="1">
    <location>
        <begin position="200"/>
        <end position="218"/>
    </location>
</feature>
<organism evidence="2 3">
    <name type="scientific">Chitinophaga ginsengisegetis</name>
    <dbReference type="NCBI Taxonomy" id="393003"/>
    <lineage>
        <taxon>Bacteria</taxon>
        <taxon>Pseudomonadati</taxon>
        <taxon>Bacteroidota</taxon>
        <taxon>Chitinophagia</taxon>
        <taxon>Chitinophagales</taxon>
        <taxon>Chitinophagaceae</taxon>
        <taxon>Chitinophaga</taxon>
    </lineage>
</organism>
<name>A0A1T5P1V8_9BACT</name>
<proteinExistence type="predicted"/>
<dbReference type="Proteomes" id="UP000190166">
    <property type="component" value="Unassembled WGS sequence"/>
</dbReference>
<dbReference type="AlphaFoldDB" id="A0A1T5P1V8"/>
<feature type="transmembrane region" description="Helical" evidence="1">
    <location>
        <begin position="159"/>
        <end position="180"/>
    </location>
</feature>
<keyword evidence="1" id="KW-1133">Transmembrane helix</keyword>